<dbReference type="PROSITE" id="PS51257">
    <property type="entry name" value="PROKAR_LIPOPROTEIN"/>
    <property type="match status" value="1"/>
</dbReference>
<reference evidence="2 3" key="1">
    <citation type="submission" date="2017-05" db="EMBL/GenBank/DDBJ databases">
        <authorList>
            <person name="Varghese N."/>
            <person name="Submissions S."/>
        </authorList>
    </citation>
    <scope>NUCLEOTIDE SEQUENCE [LARGE SCALE GENOMIC DNA]</scope>
    <source>
        <strain evidence="2 3">SM16</strain>
    </source>
</reference>
<dbReference type="InterPro" id="IPR025411">
    <property type="entry name" value="DUF4136"/>
</dbReference>
<dbReference type="Proteomes" id="UP001157910">
    <property type="component" value="Unassembled WGS sequence"/>
</dbReference>
<comment type="caution">
    <text evidence="2">The sequence shown here is derived from an EMBL/GenBank/DDBJ whole genome shotgun (WGS) entry which is preliminary data.</text>
</comment>
<dbReference type="Pfam" id="PF13590">
    <property type="entry name" value="DUF4136"/>
    <property type="match status" value="1"/>
</dbReference>
<proteinExistence type="predicted"/>
<evidence type="ECO:0000259" key="1">
    <source>
        <dbReference type="Pfam" id="PF13590"/>
    </source>
</evidence>
<name>A0ABY1PZW5_9SPHN</name>
<feature type="domain" description="DUF4136" evidence="1">
    <location>
        <begin position="23"/>
        <end position="173"/>
    </location>
</feature>
<organism evidence="2 3">
    <name type="scientific">Novosphingobium panipatense</name>
    <dbReference type="NCBI Taxonomy" id="428991"/>
    <lineage>
        <taxon>Bacteria</taxon>
        <taxon>Pseudomonadati</taxon>
        <taxon>Pseudomonadota</taxon>
        <taxon>Alphaproteobacteria</taxon>
        <taxon>Sphingomonadales</taxon>
        <taxon>Sphingomonadaceae</taxon>
        <taxon>Novosphingobium</taxon>
    </lineage>
</organism>
<protein>
    <recommendedName>
        <fullName evidence="1">DUF4136 domain-containing protein</fullName>
    </recommendedName>
</protein>
<keyword evidence="3" id="KW-1185">Reference proteome</keyword>
<gene>
    <name evidence="2" type="ORF">SAMN06296065_101574</name>
</gene>
<sequence>MILRAASMSCLALLTACTTTPKVSFDADPQADFSRYRTYSWAYDAAPQGSNPLLRQRVRASIDRYLASRGYTQARPGNFAVGFTLGARNRVTLTQLGTYGPYYRPWGGWGGWGGYGQIDVRNVTDGSLVIDIYDTASKRPVWHGMTTQEVSGDIVKQEKIDAAVSAVLAHFPPSPAPVK</sequence>
<dbReference type="Gene3D" id="3.30.160.670">
    <property type="match status" value="1"/>
</dbReference>
<evidence type="ECO:0000313" key="3">
    <source>
        <dbReference type="Proteomes" id="UP001157910"/>
    </source>
</evidence>
<dbReference type="EMBL" id="FXUI01000001">
    <property type="protein sequence ID" value="SMP54601.1"/>
    <property type="molecule type" value="Genomic_DNA"/>
</dbReference>
<accession>A0ABY1PZW5</accession>
<evidence type="ECO:0000313" key="2">
    <source>
        <dbReference type="EMBL" id="SMP54601.1"/>
    </source>
</evidence>